<dbReference type="AlphaFoldDB" id="A0A131XRQ4"/>
<proteinExistence type="evidence at transcript level"/>
<accession>A0A131XRQ4</accession>
<keyword evidence="1" id="KW-0812">Transmembrane</keyword>
<feature type="domain" description="YqaJ viral recombinase" evidence="2">
    <location>
        <begin position="2"/>
        <end position="79"/>
    </location>
</feature>
<organism evidence="3">
    <name type="scientific">Ixodes ricinus</name>
    <name type="common">Common tick</name>
    <name type="synonym">Acarus ricinus</name>
    <dbReference type="NCBI Taxonomy" id="34613"/>
    <lineage>
        <taxon>Eukaryota</taxon>
        <taxon>Metazoa</taxon>
        <taxon>Ecdysozoa</taxon>
        <taxon>Arthropoda</taxon>
        <taxon>Chelicerata</taxon>
        <taxon>Arachnida</taxon>
        <taxon>Acari</taxon>
        <taxon>Parasitiformes</taxon>
        <taxon>Ixodida</taxon>
        <taxon>Ixodoidea</taxon>
        <taxon>Ixodidae</taxon>
        <taxon>Ixodinae</taxon>
        <taxon>Ixodes</taxon>
    </lineage>
</organism>
<name>A0A131XRQ4_IXORI</name>
<reference evidence="3" key="1">
    <citation type="submission" date="2016-02" db="EMBL/GenBank/DDBJ databases">
        <title>RNAseq analyses of the midgut from blood- or serum-fed Ixodes ricinus ticks.</title>
        <authorList>
            <person name="Perner J."/>
            <person name="Provaznik J."/>
            <person name="Schrenkova J."/>
            <person name="Urbanova V."/>
            <person name="Ribeiro J.M."/>
            <person name="Kopacek P."/>
        </authorList>
    </citation>
    <scope>NUCLEOTIDE SEQUENCE</scope>
    <source>
        <tissue evidence="3">Gut</tissue>
    </source>
</reference>
<dbReference type="EMBL" id="GEFM01006744">
    <property type="protein sequence ID" value="JAP69052.1"/>
    <property type="molecule type" value="mRNA"/>
</dbReference>
<dbReference type="SUPFAM" id="SSF52980">
    <property type="entry name" value="Restriction endonuclease-like"/>
    <property type="match status" value="1"/>
</dbReference>
<dbReference type="InterPro" id="IPR011335">
    <property type="entry name" value="Restrct_endonuc-II-like"/>
</dbReference>
<dbReference type="PANTHER" id="PTHR46609">
    <property type="entry name" value="EXONUCLEASE, PHAGE-TYPE/RECB, C-TERMINAL DOMAIN-CONTAINING PROTEIN"/>
    <property type="match status" value="1"/>
</dbReference>
<keyword evidence="1" id="KW-0472">Membrane</keyword>
<dbReference type="PANTHER" id="PTHR46609:SF8">
    <property type="entry name" value="YQAJ VIRAL RECOMBINASE DOMAIN-CONTAINING PROTEIN"/>
    <property type="match status" value="1"/>
</dbReference>
<feature type="transmembrane region" description="Helical" evidence="1">
    <location>
        <begin position="69"/>
        <end position="89"/>
    </location>
</feature>
<keyword evidence="1" id="KW-1133">Transmembrane helix</keyword>
<evidence type="ECO:0000259" key="2">
    <source>
        <dbReference type="Pfam" id="PF09588"/>
    </source>
</evidence>
<evidence type="ECO:0000256" key="1">
    <source>
        <dbReference type="SAM" id="Phobius"/>
    </source>
</evidence>
<dbReference type="Pfam" id="PF09588">
    <property type="entry name" value="YqaJ"/>
    <property type="match status" value="1"/>
</dbReference>
<dbReference type="InterPro" id="IPR019080">
    <property type="entry name" value="YqaJ_viral_recombinase"/>
</dbReference>
<feature type="non-terminal residue" evidence="3">
    <location>
        <position position="1"/>
    </location>
</feature>
<dbReference type="GO" id="GO:0006281">
    <property type="term" value="P:DNA repair"/>
    <property type="evidence" value="ECO:0007669"/>
    <property type="project" value="UniProtKB-ARBA"/>
</dbReference>
<sequence>GLVIHPDQPWLSCSPDGILCCDDEYRLVEVKCPYSLRDSKLIDWQKETSVVKYVKYVDGHLVLKKSHSYYTQVMVMMYILNVIETYLFVYSKKQHIIVSVPRDEQFLAEYVPKLENFYFRYMLKAFQRSV</sequence>
<dbReference type="Gene3D" id="3.90.320.10">
    <property type="match status" value="1"/>
</dbReference>
<dbReference type="CDD" id="cd22343">
    <property type="entry name" value="PDDEXK_lambda_exonuclease-like"/>
    <property type="match status" value="1"/>
</dbReference>
<dbReference type="InterPro" id="IPR011604">
    <property type="entry name" value="PDDEXK-like_dom_sf"/>
</dbReference>
<evidence type="ECO:0000313" key="3">
    <source>
        <dbReference type="EMBL" id="JAP69052.1"/>
    </source>
</evidence>
<protein>
    <submittedName>
        <fullName evidence="3">Putative conserved plasma membrane protein</fullName>
    </submittedName>
</protein>
<dbReference type="InterPro" id="IPR051703">
    <property type="entry name" value="NF-kappa-B_Signaling_Reg"/>
</dbReference>